<protein>
    <submittedName>
        <fullName evidence="5">Transporter substrate-binding domain-containing protein</fullName>
    </submittedName>
</protein>
<dbReference type="Pfam" id="PF00497">
    <property type="entry name" value="SBP_bac_3"/>
    <property type="match status" value="1"/>
</dbReference>
<dbReference type="RefSeq" id="WP_344905059.1">
    <property type="nucleotide sequence ID" value="NZ_BAAAYO010000002.1"/>
</dbReference>
<name>A0ABV5VRA2_9BACL</name>
<organism evidence="5 6">
    <name type="scientific">Paenibacillus hodogayensis</name>
    <dbReference type="NCBI Taxonomy" id="279208"/>
    <lineage>
        <taxon>Bacteria</taxon>
        <taxon>Bacillati</taxon>
        <taxon>Bacillota</taxon>
        <taxon>Bacilli</taxon>
        <taxon>Bacillales</taxon>
        <taxon>Paenibacillaceae</taxon>
        <taxon>Paenibacillus</taxon>
    </lineage>
</organism>
<keyword evidence="1 3" id="KW-0732">Signal</keyword>
<feature type="domain" description="Solute-binding protein family 3/N-terminal" evidence="4">
    <location>
        <begin position="51"/>
        <end position="281"/>
    </location>
</feature>
<evidence type="ECO:0000256" key="3">
    <source>
        <dbReference type="SAM" id="SignalP"/>
    </source>
</evidence>
<dbReference type="SMART" id="SM00062">
    <property type="entry name" value="PBPb"/>
    <property type="match status" value="1"/>
</dbReference>
<dbReference type="Proteomes" id="UP001589619">
    <property type="component" value="Unassembled WGS sequence"/>
</dbReference>
<dbReference type="SUPFAM" id="SSF53850">
    <property type="entry name" value="Periplasmic binding protein-like II"/>
    <property type="match status" value="1"/>
</dbReference>
<feature type="signal peptide" evidence="3">
    <location>
        <begin position="1"/>
        <end position="25"/>
    </location>
</feature>
<evidence type="ECO:0000313" key="6">
    <source>
        <dbReference type="Proteomes" id="UP001589619"/>
    </source>
</evidence>
<evidence type="ECO:0000256" key="2">
    <source>
        <dbReference type="SAM" id="MobiDB-lite"/>
    </source>
</evidence>
<dbReference type="EMBL" id="JBHMAG010000004">
    <property type="protein sequence ID" value="MFB9750798.1"/>
    <property type="molecule type" value="Genomic_DNA"/>
</dbReference>
<sequence length="299" mass="33285">MKPISLLAVLSAAVALVLTSGCAGGSAGTTANAGNPSKASAPQTPAPEKKTVKIAINSSPNPPYSYVDDKNQPIGYTIDYLKELEKKLPQYEFKYEAMDQDAQLIGTDLGKYALAANYFFRNPEREQKYLYPQHEFGYSVTSLIVKSDRTDIRSLDDMVGKKLTPMTPTNGLRNMIKDYNLKHPGKEIKIEDIDKITIADRLKMVNDGKYDADFVNVHNFDDTNKQLKLDLKVGAVVSKEPLYVLLNKKETELAERIDAATAELTKDGTLSKLAEKWFSVDLFKSLEQVGEGYKFRNAK</sequence>
<accession>A0ABV5VRA2</accession>
<evidence type="ECO:0000256" key="1">
    <source>
        <dbReference type="ARBA" id="ARBA00022729"/>
    </source>
</evidence>
<feature type="region of interest" description="Disordered" evidence="2">
    <location>
        <begin position="28"/>
        <end position="48"/>
    </location>
</feature>
<evidence type="ECO:0000313" key="5">
    <source>
        <dbReference type="EMBL" id="MFB9750798.1"/>
    </source>
</evidence>
<dbReference type="Gene3D" id="3.40.190.10">
    <property type="entry name" value="Periplasmic binding protein-like II"/>
    <property type="match status" value="2"/>
</dbReference>
<dbReference type="PANTHER" id="PTHR35936:SF18">
    <property type="entry name" value="L-CYSTINE-BINDING PROTEIN TCYJ"/>
    <property type="match status" value="1"/>
</dbReference>
<feature type="chain" id="PRO_5045296950" evidence="3">
    <location>
        <begin position="26"/>
        <end position="299"/>
    </location>
</feature>
<dbReference type="PROSITE" id="PS51257">
    <property type="entry name" value="PROKAR_LIPOPROTEIN"/>
    <property type="match status" value="1"/>
</dbReference>
<gene>
    <name evidence="5" type="ORF">ACFFNY_04350</name>
</gene>
<keyword evidence="6" id="KW-1185">Reference proteome</keyword>
<comment type="caution">
    <text evidence="5">The sequence shown here is derived from an EMBL/GenBank/DDBJ whole genome shotgun (WGS) entry which is preliminary data.</text>
</comment>
<evidence type="ECO:0000259" key="4">
    <source>
        <dbReference type="SMART" id="SM00062"/>
    </source>
</evidence>
<dbReference type="InterPro" id="IPR001638">
    <property type="entry name" value="Solute-binding_3/MltF_N"/>
</dbReference>
<dbReference type="PANTHER" id="PTHR35936">
    <property type="entry name" value="MEMBRANE-BOUND LYTIC MUREIN TRANSGLYCOSYLASE F"/>
    <property type="match status" value="1"/>
</dbReference>
<reference evidence="5 6" key="1">
    <citation type="submission" date="2024-09" db="EMBL/GenBank/DDBJ databases">
        <authorList>
            <person name="Sun Q."/>
            <person name="Mori K."/>
        </authorList>
    </citation>
    <scope>NUCLEOTIDE SEQUENCE [LARGE SCALE GENOMIC DNA]</scope>
    <source>
        <strain evidence="5 6">JCM 12520</strain>
    </source>
</reference>
<proteinExistence type="predicted"/>